<keyword evidence="5" id="KW-1185">Reference proteome</keyword>
<reference evidence="4 5" key="1">
    <citation type="submission" date="2021-03" db="EMBL/GenBank/DDBJ databases">
        <title>Identification of novel Bacillus strains.</title>
        <authorList>
            <person name="Xiao Z."/>
            <person name="Li Y."/>
            <person name="Shen J."/>
        </authorList>
    </citation>
    <scope>NUCLEOTIDE SEQUENCE [LARGE SCALE GENOMIC DNA]</scope>
    <source>
        <strain evidence="4 5">SY8</strain>
    </source>
</reference>
<evidence type="ECO:0000313" key="5">
    <source>
        <dbReference type="Proteomes" id="UP000677611"/>
    </source>
</evidence>
<organism evidence="4 5">
    <name type="scientific">Bacillus arachidis</name>
    <dbReference type="NCBI Taxonomy" id="2819290"/>
    <lineage>
        <taxon>Bacteria</taxon>
        <taxon>Bacillati</taxon>
        <taxon>Bacillota</taxon>
        <taxon>Bacilli</taxon>
        <taxon>Bacillales</taxon>
        <taxon>Bacillaceae</taxon>
        <taxon>Bacillus</taxon>
    </lineage>
</organism>
<feature type="domain" description="Tryptophan synthase beta chain-like PALP" evidence="3">
    <location>
        <begin position="64"/>
        <end position="357"/>
    </location>
</feature>
<evidence type="ECO:0000256" key="1">
    <source>
        <dbReference type="ARBA" id="ARBA00001933"/>
    </source>
</evidence>
<comment type="cofactor">
    <cofactor evidence="1">
        <name>pyridoxal 5'-phosphate</name>
        <dbReference type="ChEBI" id="CHEBI:597326"/>
    </cofactor>
</comment>
<dbReference type="InterPro" id="IPR001926">
    <property type="entry name" value="TrpB-like_PALP"/>
</dbReference>
<evidence type="ECO:0000256" key="2">
    <source>
        <dbReference type="ARBA" id="ARBA00022898"/>
    </source>
</evidence>
<gene>
    <name evidence="4" type="ORF">J4P90_20065</name>
</gene>
<accession>A0ABS3P2R2</accession>
<dbReference type="PANTHER" id="PTHR10314">
    <property type="entry name" value="CYSTATHIONINE BETA-SYNTHASE"/>
    <property type="match status" value="1"/>
</dbReference>
<dbReference type="EMBL" id="JAGDQJ010000026">
    <property type="protein sequence ID" value="MBO1627478.1"/>
    <property type="molecule type" value="Genomic_DNA"/>
</dbReference>
<comment type="caution">
    <text evidence="4">The sequence shown here is derived from an EMBL/GenBank/DDBJ whole genome shotgun (WGS) entry which is preliminary data.</text>
</comment>
<evidence type="ECO:0000259" key="3">
    <source>
        <dbReference type="Pfam" id="PF00291"/>
    </source>
</evidence>
<dbReference type="Gene3D" id="3.40.50.1100">
    <property type="match status" value="2"/>
</dbReference>
<dbReference type="SUPFAM" id="SSF53686">
    <property type="entry name" value="Tryptophan synthase beta subunit-like PLP-dependent enzymes"/>
    <property type="match status" value="1"/>
</dbReference>
<dbReference type="Pfam" id="PF00291">
    <property type="entry name" value="PALP"/>
    <property type="match status" value="1"/>
</dbReference>
<evidence type="ECO:0000313" key="4">
    <source>
        <dbReference type="EMBL" id="MBO1627478.1"/>
    </source>
</evidence>
<name>A0ABS3P2R2_9BACI</name>
<dbReference type="InterPro" id="IPR050214">
    <property type="entry name" value="Cys_Synth/Cystath_Beta-Synth"/>
</dbReference>
<dbReference type="InterPro" id="IPR036052">
    <property type="entry name" value="TrpB-like_PALP_sf"/>
</dbReference>
<dbReference type="Proteomes" id="UP000677611">
    <property type="component" value="Unassembled WGS sequence"/>
</dbReference>
<sequence>MKLTIKKNPKINYLQCLRCYNNYDFADFFEGCPKCLVENMPSSLKVIYKQDDTTCALPYKSYFSMGEGNTPLIPISIGKEELGEIYIKYEGQNPTGSHKDRMSSLIVTRAIETGSEGVVVASSGNAGISLAAYAAFGGIKCVVIASKNLNNRIQSILKGYGANLILTDTSEERWIKLKEYSDKGFYPASNYLTPPVGSNFIGVQGYKTIAYEILQQLQGRVPNKIIVPVSRGDLLWGIWQGFKEITLNKNTIKLPKMIAVEPFPRLTNVLNGVHYIEEFIGETELKSLDGTTVTFQALSALQESNGLAVVVTEEQAKQDQQFLLTKGLFLENSSATVIHTINQLKNQNLLKKEDIVIAMGTSSGFLEV</sequence>
<dbReference type="RefSeq" id="WP_208018808.1">
    <property type="nucleotide sequence ID" value="NZ_JAGDQJ010000026.1"/>
</dbReference>
<protein>
    <submittedName>
        <fullName evidence="4">Pyridoxal-phosphate dependent enzyme</fullName>
    </submittedName>
</protein>
<keyword evidence="2" id="KW-0663">Pyridoxal phosphate</keyword>
<proteinExistence type="predicted"/>